<sequence>MLKMQIISFLAVALLATAAIASPAPVSYGDHNCPQGHICEPLSLTFQIGGFSSLPLQKLHNHDDEVKSEEQIQKVETTRENIGRAVRRDGDTWFELALAEGRLRTATEGYLEQGSLQEMAEVYRENDVHSAYDWQFAMEKRQMTDVPLFFNHRDPTTNLGGGRHAGLGGCMIPTSYPRNGSRDDLGATAASTLSRENWIVRSGAAINQQKGIARVPSPVFPDLLPLQVEGEEKEYSEPPSATHATWWKRRDSSTPMRPAV</sequence>
<dbReference type="Proteomes" id="UP000269721">
    <property type="component" value="Unassembled WGS sequence"/>
</dbReference>
<name>A0A4P9WJJ0_9FUNG</name>
<reference evidence="4" key="1">
    <citation type="journal article" date="2018" name="Nat. Microbiol.">
        <title>Leveraging single-cell genomics to expand the fungal tree of life.</title>
        <authorList>
            <person name="Ahrendt S.R."/>
            <person name="Quandt C.A."/>
            <person name="Ciobanu D."/>
            <person name="Clum A."/>
            <person name="Salamov A."/>
            <person name="Andreopoulos B."/>
            <person name="Cheng J.F."/>
            <person name="Woyke T."/>
            <person name="Pelin A."/>
            <person name="Henrissat B."/>
            <person name="Reynolds N.K."/>
            <person name="Benny G.L."/>
            <person name="Smith M.E."/>
            <person name="James T.Y."/>
            <person name="Grigoriev I.V."/>
        </authorList>
    </citation>
    <scope>NUCLEOTIDE SEQUENCE [LARGE SCALE GENOMIC DNA]</scope>
</reference>
<accession>A0A4P9WJJ0</accession>
<protein>
    <submittedName>
        <fullName evidence="3">Uncharacterized protein</fullName>
    </submittedName>
</protein>
<dbReference type="EMBL" id="KZ994377">
    <property type="protein sequence ID" value="RKO93091.1"/>
    <property type="molecule type" value="Genomic_DNA"/>
</dbReference>
<dbReference type="AlphaFoldDB" id="A0A4P9WJJ0"/>
<feature type="chain" id="PRO_5020288449" evidence="2">
    <location>
        <begin position="22"/>
        <end position="260"/>
    </location>
</feature>
<organism evidence="3 4">
    <name type="scientific">Blyttiomyces helicus</name>
    <dbReference type="NCBI Taxonomy" id="388810"/>
    <lineage>
        <taxon>Eukaryota</taxon>
        <taxon>Fungi</taxon>
        <taxon>Fungi incertae sedis</taxon>
        <taxon>Chytridiomycota</taxon>
        <taxon>Chytridiomycota incertae sedis</taxon>
        <taxon>Chytridiomycetes</taxon>
        <taxon>Chytridiomycetes incertae sedis</taxon>
        <taxon>Blyttiomyces</taxon>
    </lineage>
</organism>
<evidence type="ECO:0000256" key="1">
    <source>
        <dbReference type="SAM" id="MobiDB-lite"/>
    </source>
</evidence>
<feature type="signal peptide" evidence="2">
    <location>
        <begin position="1"/>
        <end position="21"/>
    </location>
</feature>
<keyword evidence="4" id="KW-1185">Reference proteome</keyword>
<evidence type="ECO:0000313" key="3">
    <source>
        <dbReference type="EMBL" id="RKO93091.1"/>
    </source>
</evidence>
<gene>
    <name evidence="3" type="ORF">BDK51DRAFT_26727</name>
</gene>
<evidence type="ECO:0000313" key="4">
    <source>
        <dbReference type="Proteomes" id="UP000269721"/>
    </source>
</evidence>
<keyword evidence="2" id="KW-0732">Signal</keyword>
<feature type="region of interest" description="Disordered" evidence="1">
    <location>
        <begin position="230"/>
        <end position="260"/>
    </location>
</feature>
<proteinExistence type="predicted"/>
<evidence type="ECO:0000256" key="2">
    <source>
        <dbReference type="SAM" id="SignalP"/>
    </source>
</evidence>